<evidence type="ECO:0000313" key="1">
    <source>
        <dbReference type="EMBL" id="OUL65115.1"/>
    </source>
</evidence>
<gene>
    <name evidence="1" type="ORF">HK16_18975</name>
</gene>
<dbReference type="AlphaFoldDB" id="A0A252EF66"/>
<accession>A0A252EF66</accession>
<protein>
    <recommendedName>
        <fullName evidence="3">FecR N-terminal domain-containing protein</fullName>
    </recommendedName>
</protein>
<sequence length="319" mass="35439">MLVYSTTSQTDGQRRKEDAARWVALTDARALLPDEQKQLDDWLQADTRNLGAFVQAKSIYHALDYRSGRHIAAPPVPAPSPPLARRHFLTAACAAGVAALVAPKAITEHFSLRHRGRQAPQRYEWHGNQITVDARSGAYFSSTQHHDAILIADGRIGLQIQRHPLHVTVGTMWLGSKKADFDISVQGSDVIVALYSGALNWKSHDKSLKLTSPNILLFSQDSKSSPVLVSKQTLPDDDAFARKAWRNGQIIMNNYTLTEAVNEFNRYSDVQCLIASPALAQRRLSGSFSLVKLHDFAQAAALLLNCKIRQEKNTILFYS</sequence>
<dbReference type="Gene3D" id="3.55.50.30">
    <property type="match status" value="1"/>
</dbReference>
<reference evidence="1 2" key="1">
    <citation type="submission" date="2014-06" db="EMBL/GenBank/DDBJ databases">
        <authorList>
            <person name="Ju J."/>
            <person name="Zhang J."/>
        </authorList>
    </citation>
    <scope>NUCLEOTIDE SEQUENCE [LARGE SCALE GENOMIC DNA]</scope>
    <source>
        <strain evidence="1">DmL_050</strain>
    </source>
</reference>
<organism evidence="1 2">
    <name type="scientific">Acetobacter senegalensis</name>
    <dbReference type="NCBI Taxonomy" id="446692"/>
    <lineage>
        <taxon>Bacteria</taxon>
        <taxon>Pseudomonadati</taxon>
        <taxon>Pseudomonadota</taxon>
        <taxon>Alphaproteobacteria</taxon>
        <taxon>Acetobacterales</taxon>
        <taxon>Acetobacteraceae</taxon>
        <taxon>Acetobacter</taxon>
    </lineage>
</organism>
<name>A0A252EF66_9PROT</name>
<comment type="caution">
    <text evidence="1">The sequence shown here is derived from an EMBL/GenBank/DDBJ whole genome shotgun (WGS) entry which is preliminary data.</text>
</comment>
<dbReference type="Proteomes" id="UP000195072">
    <property type="component" value="Unassembled WGS sequence"/>
</dbReference>
<proteinExistence type="predicted"/>
<dbReference type="EMBL" id="JOOZ01000085">
    <property type="protein sequence ID" value="OUL65115.1"/>
    <property type="molecule type" value="Genomic_DNA"/>
</dbReference>
<evidence type="ECO:0000313" key="2">
    <source>
        <dbReference type="Proteomes" id="UP000195072"/>
    </source>
</evidence>
<evidence type="ECO:0008006" key="3">
    <source>
        <dbReference type="Google" id="ProtNLM"/>
    </source>
</evidence>